<sequence length="387" mass="42460">MDGNNGGDGSVNGGLKERSTAVKDFQQQRHNSSRVSTTSGFFMTEASRGRVTITLGRTGQVVKRAGTSSGGDFSDSHPVSGSKRSVRDRFGGNADGSLLHGSQLNNKRQRGDGYTTSLNANGLNAVHIGKNDLRFKLMQKNGFRRAQGDGNQKDMDLREKLSRTGQPYETHQMPNSRDRIPELGDRGPESRGTSILGRIPSTRSADDLPRVTTSRSSYSPWTLDHIRQRSPERVMGSYRGLSPPRNVGEIQRRQVNRTYDDVRTVSYMGKDVLDTPEPVRTASFVTKSRLPTTSAKPILPGSQIPCPIPPPSSIVPKPSYTGVEQQTVEGLLHSLGLGKYAIIFKAEEVDMTALKQMGENDLKELGIPMGPRKKILLALLPRPKRQP</sequence>
<evidence type="ECO:0000259" key="4">
    <source>
        <dbReference type="PROSITE" id="PS50105"/>
    </source>
</evidence>
<dbReference type="SUPFAM" id="SSF47769">
    <property type="entry name" value="SAM/Pointed domain"/>
    <property type="match status" value="1"/>
</dbReference>
<evidence type="ECO:0000313" key="6">
    <source>
        <dbReference type="Proteomes" id="UP001396334"/>
    </source>
</evidence>
<feature type="binding site" evidence="2">
    <location>
        <position position="355"/>
    </location>
    <ligand>
        <name>ATP</name>
        <dbReference type="ChEBI" id="CHEBI:30616"/>
    </ligand>
</feature>
<feature type="compositionally biased region" description="Polar residues" evidence="3">
    <location>
        <begin position="163"/>
        <end position="175"/>
    </location>
</feature>
<evidence type="ECO:0000256" key="1">
    <source>
        <dbReference type="ARBA" id="ARBA00022737"/>
    </source>
</evidence>
<dbReference type="PROSITE" id="PS00107">
    <property type="entry name" value="PROTEIN_KINASE_ATP"/>
    <property type="match status" value="1"/>
</dbReference>
<gene>
    <name evidence="5" type="ORF">V6N11_011675</name>
</gene>
<feature type="compositionally biased region" description="Polar residues" evidence="3">
    <location>
        <begin position="28"/>
        <end position="41"/>
    </location>
</feature>
<dbReference type="Pfam" id="PF00536">
    <property type="entry name" value="SAM_1"/>
    <property type="match status" value="1"/>
</dbReference>
<dbReference type="Gene3D" id="1.10.150.50">
    <property type="entry name" value="Transcription Factor, Ets-1"/>
    <property type="match status" value="1"/>
</dbReference>
<keyword evidence="2" id="KW-0547">Nucleotide-binding</keyword>
<evidence type="ECO:0000256" key="3">
    <source>
        <dbReference type="SAM" id="MobiDB-lite"/>
    </source>
</evidence>
<feature type="region of interest" description="Disordered" evidence="3">
    <location>
        <begin position="163"/>
        <end position="217"/>
    </location>
</feature>
<keyword evidence="6" id="KW-1185">Reference proteome</keyword>
<proteinExistence type="predicted"/>
<dbReference type="InterPro" id="IPR001660">
    <property type="entry name" value="SAM"/>
</dbReference>
<keyword evidence="2" id="KW-0067">ATP-binding</keyword>
<evidence type="ECO:0000313" key="5">
    <source>
        <dbReference type="EMBL" id="KAK9021700.1"/>
    </source>
</evidence>
<dbReference type="PANTHER" id="PTHR10627">
    <property type="entry name" value="SCP160"/>
    <property type="match status" value="1"/>
</dbReference>
<dbReference type="EMBL" id="JBBPBN010000016">
    <property type="protein sequence ID" value="KAK9021700.1"/>
    <property type="molecule type" value="Genomic_DNA"/>
</dbReference>
<evidence type="ECO:0000256" key="2">
    <source>
        <dbReference type="PROSITE-ProRule" id="PRU10141"/>
    </source>
</evidence>
<feature type="compositionally biased region" description="Gly residues" evidence="3">
    <location>
        <begin position="1"/>
        <end position="12"/>
    </location>
</feature>
<feature type="compositionally biased region" description="Polar residues" evidence="3">
    <location>
        <begin position="66"/>
        <end position="83"/>
    </location>
</feature>
<dbReference type="PROSITE" id="PS50105">
    <property type="entry name" value="SAM_DOMAIN"/>
    <property type="match status" value="1"/>
</dbReference>
<keyword evidence="1" id="KW-0677">Repeat</keyword>
<dbReference type="InterPro" id="IPR017441">
    <property type="entry name" value="Protein_kinase_ATP_BS"/>
</dbReference>
<feature type="region of interest" description="Disordered" evidence="3">
    <location>
        <begin position="55"/>
        <end position="113"/>
    </location>
</feature>
<name>A0ABR2S8X9_9ROSI</name>
<feature type="region of interest" description="Disordered" evidence="3">
    <location>
        <begin position="1"/>
        <end position="41"/>
    </location>
</feature>
<dbReference type="SMART" id="SM00454">
    <property type="entry name" value="SAM"/>
    <property type="match status" value="1"/>
</dbReference>
<dbReference type="PANTHER" id="PTHR10627:SF74">
    <property type="entry name" value="OS08G0526500 PROTEIN"/>
    <property type="match status" value="1"/>
</dbReference>
<dbReference type="InterPro" id="IPR013761">
    <property type="entry name" value="SAM/pointed_sf"/>
</dbReference>
<dbReference type="Proteomes" id="UP001396334">
    <property type="component" value="Unassembled WGS sequence"/>
</dbReference>
<comment type="caution">
    <text evidence="5">The sequence shown here is derived from an EMBL/GenBank/DDBJ whole genome shotgun (WGS) entry which is preliminary data.</text>
</comment>
<organism evidence="5 6">
    <name type="scientific">Hibiscus sabdariffa</name>
    <name type="common">roselle</name>
    <dbReference type="NCBI Taxonomy" id="183260"/>
    <lineage>
        <taxon>Eukaryota</taxon>
        <taxon>Viridiplantae</taxon>
        <taxon>Streptophyta</taxon>
        <taxon>Embryophyta</taxon>
        <taxon>Tracheophyta</taxon>
        <taxon>Spermatophyta</taxon>
        <taxon>Magnoliopsida</taxon>
        <taxon>eudicotyledons</taxon>
        <taxon>Gunneridae</taxon>
        <taxon>Pentapetalae</taxon>
        <taxon>rosids</taxon>
        <taxon>malvids</taxon>
        <taxon>Malvales</taxon>
        <taxon>Malvaceae</taxon>
        <taxon>Malvoideae</taxon>
        <taxon>Hibiscus</taxon>
    </lineage>
</organism>
<reference evidence="5 6" key="1">
    <citation type="journal article" date="2024" name="G3 (Bethesda)">
        <title>Genome assembly of Hibiscus sabdariffa L. provides insights into metabolisms of medicinal natural products.</title>
        <authorList>
            <person name="Kim T."/>
        </authorList>
    </citation>
    <scope>NUCLEOTIDE SEQUENCE [LARGE SCALE GENOMIC DNA]</scope>
    <source>
        <strain evidence="5">TK-2024</strain>
        <tissue evidence="5">Old leaves</tissue>
    </source>
</reference>
<accession>A0ABR2S8X9</accession>
<feature type="domain" description="SAM" evidence="4">
    <location>
        <begin position="323"/>
        <end position="386"/>
    </location>
</feature>
<feature type="compositionally biased region" description="Basic and acidic residues" evidence="3">
    <location>
        <begin position="176"/>
        <end position="189"/>
    </location>
</feature>
<protein>
    <recommendedName>
        <fullName evidence="4">SAM domain-containing protein</fullName>
    </recommendedName>
</protein>